<evidence type="ECO:0000256" key="1">
    <source>
        <dbReference type="SAM" id="MobiDB-lite"/>
    </source>
</evidence>
<feature type="compositionally biased region" description="Basic and acidic residues" evidence="1">
    <location>
        <begin position="511"/>
        <end position="536"/>
    </location>
</feature>
<organism evidence="2 3">
    <name type="scientific">Bartonella jaculi</name>
    <dbReference type="NCBI Taxonomy" id="686226"/>
    <lineage>
        <taxon>Bacteria</taxon>
        <taxon>Pseudomonadati</taxon>
        <taxon>Pseudomonadota</taxon>
        <taxon>Alphaproteobacteria</taxon>
        <taxon>Hyphomicrobiales</taxon>
        <taxon>Bartonellaceae</taxon>
        <taxon>Bartonella</taxon>
    </lineage>
</organism>
<proteinExistence type="predicted"/>
<feature type="region of interest" description="Disordered" evidence="1">
    <location>
        <begin position="1"/>
        <end position="299"/>
    </location>
</feature>
<sequence length="572" mass="63256">MKKNQSPPSPNPTEESEEHREQAKVTTPNPEQLYATVNKPRETPPQDPAETVYAPQQPFGGVGGWQPPQEQVPPYAVTDLLTPNGRTQHRHLDNPSYRGNDAGAEGEAPQQPEPHIYEEIDEGAQGGHSPHPSTPETIYAEIGESASGHSLQQPEDPIYEEIGEGVQGGHSPHPSTPETIYEEIGESASGYSPPPPTPETIYAEIGESASGYSPQQPEDPIYEEMGMGTGMHSPQGPTPDTIYAPQQPLGGRAARDSVDPYHITDLQEKNWGEGYYQRPTEPNYQHPTSAPIYQHPTSAPIYQHPTSAPIYQHPTSAPIYQYPTSAPIYQYPTSEPIYQRPTSNPLSPPPNPLDGGGARAQQSPEEQTSPYAVTDLQTHNWMANYQEQTPPLYEPVGLGRPPLPPRTPPGSVITTQLSSNQSFQESVKRVQQLCTVVYGNKHALGNQLAEILDDPGKGERISSEVAENPEGPHKLAGQKLLGIKSPDRRKAEEAVGPLCAALETYTESAKRLQNDLTREQARQQAYERGEHPERSEQRRHHHHHHAREERQHSPEREAQQRKEEGKRMAFAL</sequence>
<dbReference type="EMBL" id="BAABIZ010000008">
    <property type="protein sequence ID" value="GAA5107822.1"/>
    <property type="molecule type" value="Genomic_DNA"/>
</dbReference>
<evidence type="ECO:0000313" key="2">
    <source>
        <dbReference type="EMBL" id="GAA5107822.1"/>
    </source>
</evidence>
<feature type="compositionally biased region" description="Basic and acidic residues" evidence="1">
    <location>
        <begin position="546"/>
        <end position="572"/>
    </location>
</feature>
<accession>A0ABP9N7Y2</accession>
<evidence type="ECO:0000313" key="3">
    <source>
        <dbReference type="Proteomes" id="UP001500864"/>
    </source>
</evidence>
<gene>
    <name evidence="2" type="ORF">GCM10023261_09520</name>
</gene>
<reference evidence="3" key="1">
    <citation type="journal article" date="2019" name="Int. J. Syst. Evol. Microbiol.">
        <title>The Global Catalogue of Microorganisms (GCM) 10K type strain sequencing project: providing services to taxonomists for standard genome sequencing and annotation.</title>
        <authorList>
            <consortium name="The Broad Institute Genomics Platform"/>
            <consortium name="The Broad Institute Genome Sequencing Center for Infectious Disease"/>
            <person name="Wu L."/>
            <person name="Ma J."/>
        </authorList>
    </citation>
    <scope>NUCLEOTIDE SEQUENCE [LARGE SCALE GENOMIC DNA]</scope>
    <source>
        <strain evidence="3">JCM 17712</strain>
    </source>
</reference>
<feature type="region of interest" description="Disordered" evidence="1">
    <location>
        <begin position="334"/>
        <end position="368"/>
    </location>
</feature>
<comment type="caution">
    <text evidence="2">The sequence shown here is derived from an EMBL/GenBank/DDBJ whole genome shotgun (WGS) entry which is preliminary data.</text>
</comment>
<dbReference type="Proteomes" id="UP001500864">
    <property type="component" value="Unassembled WGS sequence"/>
</dbReference>
<keyword evidence="3" id="KW-1185">Reference proteome</keyword>
<feature type="region of interest" description="Disordered" evidence="1">
    <location>
        <begin position="454"/>
        <end position="494"/>
    </location>
</feature>
<name>A0ABP9N7Y2_9HYPH</name>
<dbReference type="NCBIfam" id="NF033856">
    <property type="entry name" value="T4SS_effec_BID"/>
    <property type="match status" value="1"/>
</dbReference>
<dbReference type="RefSeq" id="WP_345115949.1">
    <property type="nucleotide sequence ID" value="NZ_BAABIZ010000008.1"/>
</dbReference>
<protein>
    <submittedName>
        <fullName evidence="2">Uncharacterized protein</fullName>
    </submittedName>
</protein>
<feature type="region of interest" description="Disordered" evidence="1">
    <location>
        <begin position="511"/>
        <end position="572"/>
    </location>
</feature>